<accession>Q8DJY6</accession>
<dbReference type="STRING" id="197221.gene:10747678"/>
<evidence type="ECO:0000256" key="2">
    <source>
        <dbReference type="ARBA" id="ARBA00022806"/>
    </source>
</evidence>
<dbReference type="Pfam" id="PF12705">
    <property type="entry name" value="PDDEXK_1"/>
    <property type="match status" value="1"/>
</dbReference>
<keyword evidence="1" id="KW-0227">DNA damage</keyword>
<dbReference type="RefSeq" id="WP_011056927.1">
    <property type="nucleotide sequence ID" value="NC_004113.1"/>
</dbReference>
<dbReference type="EMBL" id="BA000039">
    <property type="protein sequence ID" value="BAC08637.1"/>
    <property type="molecule type" value="Genomic_DNA"/>
</dbReference>
<dbReference type="Proteomes" id="UP000000440">
    <property type="component" value="Chromosome"/>
</dbReference>
<keyword evidence="2" id="KW-0347">Helicase</keyword>
<keyword evidence="2" id="KW-0378">Hydrolase</keyword>
<dbReference type="Gene3D" id="3.90.320.10">
    <property type="match status" value="1"/>
</dbReference>
<keyword evidence="3" id="KW-0234">DNA repair</keyword>
<dbReference type="AlphaFoldDB" id="Q8DJY6"/>
<dbReference type="eggNOG" id="COG2887">
    <property type="taxonomic scope" value="Bacteria"/>
</dbReference>
<keyword evidence="2" id="KW-0067">ATP-binding</keyword>
<keyword evidence="6" id="KW-1185">Reference proteome</keyword>
<dbReference type="EnsemblBacteria" id="BAC08637">
    <property type="protein sequence ID" value="BAC08637"/>
    <property type="gene ID" value="BAC08637"/>
</dbReference>
<dbReference type="SUPFAM" id="SSF52980">
    <property type="entry name" value="Restriction endonuclease-like"/>
    <property type="match status" value="1"/>
</dbReference>
<dbReference type="InterPro" id="IPR011335">
    <property type="entry name" value="Restrct_endonuc-II-like"/>
</dbReference>
<reference evidence="5 6" key="1">
    <citation type="journal article" date="2002" name="DNA Res.">
        <title>Complete genome structure of the thermophilic cyanobacterium Thermosynechococcus elongatus BP-1.</title>
        <authorList>
            <person name="Nakamura Y."/>
            <person name="Kaneko T."/>
            <person name="Sato S."/>
            <person name="Ikeuchi M."/>
            <person name="Katoh H."/>
            <person name="Sasamoto S."/>
            <person name="Watanabe A."/>
            <person name="Iriguchi M."/>
            <person name="Kawashima K."/>
            <person name="Kimura T."/>
            <person name="Kishida Y."/>
            <person name="Kiyokawa C."/>
            <person name="Kohara M."/>
            <person name="Matsumoto M."/>
            <person name="Matsuno A."/>
            <person name="Nakazaki N."/>
            <person name="Shimpo S."/>
            <person name="Sugimoto M."/>
            <person name="Takeuchi C."/>
            <person name="Yamada M."/>
            <person name="Tabata S."/>
        </authorList>
    </citation>
    <scope>NUCLEOTIDE SEQUENCE [LARGE SCALE GENOMIC DNA]</scope>
    <source>
        <strain evidence="6">IAM M-273 / NIES-2133 / BP-1</strain>
    </source>
</reference>
<evidence type="ECO:0000256" key="1">
    <source>
        <dbReference type="ARBA" id="ARBA00022763"/>
    </source>
</evidence>
<gene>
    <name evidence="5" type="ordered locus">tll1084</name>
</gene>
<feature type="domain" description="PD-(D/E)XK endonuclease-like" evidence="4">
    <location>
        <begin position="3"/>
        <end position="232"/>
    </location>
</feature>
<keyword evidence="2" id="KW-0547">Nucleotide-binding</keyword>
<protein>
    <submittedName>
        <fullName evidence="5">Tll1084 protein</fullName>
    </submittedName>
</protein>
<dbReference type="GO" id="GO:0004386">
    <property type="term" value="F:helicase activity"/>
    <property type="evidence" value="ECO:0007669"/>
    <property type="project" value="UniProtKB-KW"/>
</dbReference>
<evidence type="ECO:0000313" key="5">
    <source>
        <dbReference type="EMBL" id="BAC08637.1"/>
    </source>
</evidence>
<dbReference type="InterPro" id="IPR011604">
    <property type="entry name" value="PDDEXK-like_dom_sf"/>
</dbReference>
<evidence type="ECO:0000256" key="3">
    <source>
        <dbReference type="ARBA" id="ARBA00023204"/>
    </source>
</evidence>
<name>Q8DJY6_THEVB</name>
<dbReference type="KEGG" id="tel:tll1084"/>
<organism evidence="5 6">
    <name type="scientific">Thermosynechococcus vestitus (strain NIES-2133 / IAM M-273 / BP-1)</name>
    <dbReference type="NCBI Taxonomy" id="197221"/>
    <lineage>
        <taxon>Bacteria</taxon>
        <taxon>Bacillati</taxon>
        <taxon>Cyanobacteriota</taxon>
        <taxon>Cyanophyceae</taxon>
        <taxon>Acaryochloridales</taxon>
        <taxon>Thermosynechococcaceae</taxon>
        <taxon>Thermosynechococcus</taxon>
    </lineage>
</organism>
<sequence length="264" mass="30562">MELSQAHLHTLQTCPRRYQYRYLESLMLPEARQLTQTAAQKRGRDFHRLLQQHFQGLDVSPILEVQPELKSWFAAFQATPPPMIDGQGEAEHARSLGWQEFTLVGIYDYVIFGQGQAQILDWKTHAHPPAPETLIHHWQTRLYCYLLAATSPYSPSQISMTYWFPRGEKGPSSYTFSYSQAMHQETHQVLGQCLNQLRQWLRAYEQGQDLPQVPEAERAQYCDGCPFWERCQPSSVSMLDPFLAVFKDLGVTCQVQINNRRQAT</sequence>
<proteinExistence type="predicted"/>
<evidence type="ECO:0000259" key="4">
    <source>
        <dbReference type="Pfam" id="PF12705"/>
    </source>
</evidence>
<dbReference type="InterPro" id="IPR038726">
    <property type="entry name" value="PDDEXK_AddAB-type"/>
</dbReference>
<dbReference type="GO" id="GO:0006281">
    <property type="term" value="P:DNA repair"/>
    <property type="evidence" value="ECO:0007669"/>
    <property type="project" value="UniProtKB-KW"/>
</dbReference>
<evidence type="ECO:0000313" key="6">
    <source>
        <dbReference type="Proteomes" id="UP000000440"/>
    </source>
</evidence>